<dbReference type="EMBL" id="JACHMP010000001">
    <property type="protein sequence ID" value="MBB5818078.1"/>
    <property type="molecule type" value="Genomic_DNA"/>
</dbReference>
<protein>
    <submittedName>
        <fullName evidence="6">Putative spermidine/putrescine transport system substrate-binding protein</fullName>
    </submittedName>
</protein>
<dbReference type="Pfam" id="PF13416">
    <property type="entry name" value="SBP_bac_8"/>
    <property type="match status" value="1"/>
</dbReference>
<dbReference type="PANTHER" id="PTHR30006">
    <property type="entry name" value="THIAMINE-BINDING PERIPLASMIC PROTEIN-RELATED"/>
    <property type="match status" value="1"/>
</dbReference>
<organism evidence="6 7">
    <name type="scientific">Streptosporangium becharense</name>
    <dbReference type="NCBI Taxonomy" id="1816182"/>
    <lineage>
        <taxon>Bacteria</taxon>
        <taxon>Bacillati</taxon>
        <taxon>Actinomycetota</taxon>
        <taxon>Actinomycetes</taxon>
        <taxon>Streptosporangiales</taxon>
        <taxon>Streptosporangiaceae</taxon>
        <taxon>Streptosporangium</taxon>
    </lineage>
</organism>
<dbReference type="GO" id="GO:0015888">
    <property type="term" value="P:thiamine transport"/>
    <property type="evidence" value="ECO:0007669"/>
    <property type="project" value="TreeGrafter"/>
</dbReference>
<dbReference type="InterPro" id="IPR006059">
    <property type="entry name" value="SBP"/>
</dbReference>
<feature type="chain" id="PRO_5031368600" evidence="5">
    <location>
        <begin position="30"/>
        <end position="366"/>
    </location>
</feature>
<proteinExistence type="predicted"/>
<dbReference type="AlphaFoldDB" id="A0A7W9IDD7"/>
<evidence type="ECO:0000256" key="5">
    <source>
        <dbReference type="SAM" id="SignalP"/>
    </source>
</evidence>
<reference evidence="6 7" key="1">
    <citation type="submission" date="2020-08" db="EMBL/GenBank/DDBJ databases">
        <title>Sequencing the genomes of 1000 actinobacteria strains.</title>
        <authorList>
            <person name="Klenk H.-P."/>
        </authorList>
    </citation>
    <scope>NUCLEOTIDE SEQUENCE [LARGE SCALE GENOMIC DNA]</scope>
    <source>
        <strain evidence="6 7">DSM 46887</strain>
    </source>
</reference>
<keyword evidence="2" id="KW-0813">Transport</keyword>
<gene>
    <name evidence="6" type="ORF">F4562_001140</name>
</gene>
<keyword evidence="7" id="KW-1185">Reference proteome</keyword>
<evidence type="ECO:0000313" key="6">
    <source>
        <dbReference type="EMBL" id="MBB5818078.1"/>
    </source>
</evidence>
<evidence type="ECO:0000256" key="2">
    <source>
        <dbReference type="ARBA" id="ARBA00022448"/>
    </source>
</evidence>
<feature type="signal peptide" evidence="5">
    <location>
        <begin position="1"/>
        <end position="29"/>
    </location>
</feature>
<keyword evidence="4" id="KW-0574">Periplasm</keyword>
<accession>A0A7W9IDD7</accession>
<comment type="caution">
    <text evidence="6">The sequence shown here is derived from an EMBL/GenBank/DDBJ whole genome shotgun (WGS) entry which is preliminary data.</text>
</comment>
<dbReference type="PANTHER" id="PTHR30006:SF3">
    <property type="entry name" value="THIAMINE-BINDING PERIPLASMIC PROTEIN"/>
    <property type="match status" value="1"/>
</dbReference>
<name>A0A7W9IDD7_9ACTN</name>
<evidence type="ECO:0000256" key="4">
    <source>
        <dbReference type="ARBA" id="ARBA00022764"/>
    </source>
</evidence>
<dbReference type="Proteomes" id="UP000540685">
    <property type="component" value="Unassembled WGS sequence"/>
</dbReference>
<evidence type="ECO:0000256" key="1">
    <source>
        <dbReference type="ARBA" id="ARBA00004418"/>
    </source>
</evidence>
<dbReference type="GO" id="GO:0030975">
    <property type="term" value="F:thiamine binding"/>
    <property type="evidence" value="ECO:0007669"/>
    <property type="project" value="TreeGrafter"/>
</dbReference>
<dbReference type="GO" id="GO:0030976">
    <property type="term" value="F:thiamine pyrophosphate binding"/>
    <property type="evidence" value="ECO:0007669"/>
    <property type="project" value="TreeGrafter"/>
</dbReference>
<dbReference type="RefSeq" id="WP_184547845.1">
    <property type="nucleotide sequence ID" value="NZ_JACHMP010000001.1"/>
</dbReference>
<keyword evidence="3 5" id="KW-0732">Signal</keyword>
<dbReference type="GO" id="GO:0030288">
    <property type="term" value="C:outer membrane-bounded periplasmic space"/>
    <property type="evidence" value="ECO:0007669"/>
    <property type="project" value="TreeGrafter"/>
</dbReference>
<dbReference type="PROSITE" id="PS51257">
    <property type="entry name" value="PROKAR_LIPOPROTEIN"/>
    <property type="match status" value="1"/>
</dbReference>
<sequence length="366" mass="38704">MSTSRMRLTLTAAVASVLALTACSGESGGADGSTSAGTGAIGGDIMFYDTSGGEVWTELSATLFANFTKKTGVTVSDDYNEASTKFIAAAEAKQVPWSLVFLPTVGDAAAAAEKGYLAELDTSVVPVDKLESGSYDKYGVQVGTFGMVLAWDEKAYPADAQPSSVADLFDVAKFPGKRCFFNNPQYGWTLEAALLADGVTADKLYPLDVERALKKLDGIKNDITWWSSGADSIANFENGSCDIGILWANRALVAKRAGFPMAISWKDGGYSNSVWAVPAGAPNAAAAQQLIADVINDEAGQIAFASKIPTPIPAAVKGADPSAYPQDIQPYLPLGDNVRSAVKQDGVYYQKNLTQIVDRFNRWVGK</sequence>
<comment type="subcellular location">
    <subcellularLocation>
        <location evidence="1">Periplasm</location>
    </subcellularLocation>
</comment>
<dbReference type="Gene3D" id="3.40.190.10">
    <property type="entry name" value="Periplasmic binding protein-like II"/>
    <property type="match status" value="2"/>
</dbReference>
<evidence type="ECO:0000256" key="3">
    <source>
        <dbReference type="ARBA" id="ARBA00022729"/>
    </source>
</evidence>
<evidence type="ECO:0000313" key="7">
    <source>
        <dbReference type="Proteomes" id="UP000540685"/>
    </source>
</evidence>
<dbReference type="SUPFAM" id="SSF53850">
    <property type="entry name" value="Periplasmic binding protein-like II"/>
    <property type="match status" value="1"/>
</dbReference>